<evidence type="ECO:0000256" key="8">
    <source>
        <dbReference type="ARBA" id="ARBA00023002"/>
    </source>
</evidence>
<protein>
    <recommendedName>
        <fullName evidence="5">Luciferin 4-monooxygenase</fullName>
        <ecNumber evidence="4">1.13.12.7</ecNumber>
    </recommendedName>
</protein>
<dbReference type="Gene3D" id="2.30.38.10">
    <property type="entry name" value="Luciferase, Domain 3"/>
    <property type="match status" value="1"/>
</dbReference>
<evidence type="ECO:0000256" key="4">
    <source>
        <dbReference type="ARBA" id="ARBA00012532"/>
    </source>
</evidence>
<evidence type="ECO:0000259" key="14">
    <source>
        <dbReference type="Pfam" id="PF00501"/>
    </source>
</evidence>
<evidence type="ECO:0000256" key="12">
    <source>
        <dbReference type="ARBA" id="ARBA00023262"/>
    </source>
</evidence>
<keyword evidence="9 16" id="KW-0503">Monooxygenase</keyword>
<dbReference type="GO" id="GO:0008218">
    <property type="term" value="P:bioluminescence"/>
    <property type="evidence" value="ECO:0007669"/>
    <property type="project" value="UniProtKB-KW"/>
</dbReference>
<keyword evidence="6" id="KW-0547">Nucleotide-binding</keyword>
<keyword evidence="8" id="KW-0560">Oxidoreductase</keyword>
<dbReference type="GO" id="GO:0005524">
    <property type="term" value="F:ATP binding"/>
    <property type="evidence" value="ECO:0007669"/>
    <property type="project" value="UniProtKB-KW"/>
</dbReference>
<dbReference type="Proteomes" id="UP000075809">
    <property type="component" value="Unassembled WGS sequence"/>
</dbReference>
<dbReference type="STRING" id="64791.A0A151XJY1"/>
<evidence type="ECO:0000256" key="5">
    <source>
        <dbReference type="ARBA" id="ARBA00019043"/>
    </source>
</evidence>
<keyword evidence="12" id="KW-0599">Photoprotein</keyword>
<dbReference type="InterPro" id="IPR000873">
    <property type="entry name" value="AMP-dep_synth/lig_dom"/>
</dbReference>
<keyword evidence="10" id="KW-0576">Peroxisome</keyword>
<dbReference type="GO" id="GO:0004497">
    <property type="term" value="F:monooxygenase activity"/>
    <property type="evidence" value="ECO:0007669"/>
    <property type="project" value="UniProtKB-KW"/>
</dbReference>
<evidence type="ECO:0000313" key="16">
    <source>
        <dbReference type="EMBL" id="KYQ60510.1"/>
    </source>
</evidence>
<dbReference type="Gene3D" id="3.30.300.30">
    <property type="match status" value="1"/>
</dbReference>
<accession>A0A151XJY1</accession>
<proteinExistence type="inferred from homology"/>
<dbReference type="SUPFAM" id="SSF56801">
    <property type="entry name" value="Acetyl-CoA synthetase-like"/>
    <property type="match status" value="1"/>
</dbReference>
<evidence type="ECO:0000256" key="7">
    <source>
        <dbReference type="ARBA" id="ARBA00022842"/>
    </source>
</evidence>
<dbReference type="PROSITE" id="PS00455">
    <property type="entry name" value="AMP_BINDING"/>
    <property type="match status" value="1"/>
</dbReference>
<dbReference type="EMBL" id="KQ982074">
    <property type="protein sequence ID" value="KYQ60510.1"/>
    <property type="molecule type" value="Genomic_DNA"/>
</dbReference>
<comment type="similarity">
    <text evidence="3">Belongs to the ATP-dependent AMP-binding enzyme family.</text>
</comment>
<dbReference type="InterPro" id="IPR045851">
    <property type="entry name" value="AMP-bd_C_sf"/>
</dbReference>
<dbReference type="Pfam" id="PF13193">
    <property type="entry name" value="AMP-binding_C"/>
    <property type="match status" value="1"/>
</dbReference>
<dbReference type="PANTHER" id="PTHR24096">
    <property type="entry name" value="LONG-CHAIN-FATTY-ACID--COA LIGASE"/>
    <property type="match status" value="1"/>
</dbReference>
<evidence type="ECO:0000256" key="11">
    <source>
        <dbReference type="ARBA" id="ARBA00023223"/>
    </source>
</evidence>
<evidence type="ECO:0000256" key="10">
    <source>
        <dbReference type="ARBA" id="ARBA00023140"/>
    </source>
</evidence>
<keyword evidence="17" id="KW-1185">Reference proteome</keyword>
<dbReference type="PANTHER" id="PTHR24096:SF423">
    <property type="entry name" value="GM05240P"/>
    <property type="match status" value="1"/>
</dbReference>
<evidence type="ECO:0000259" key="15">
    <source>
        <dbReference type="Pfam" id="PF13193"/>
    </source>
</evidence>
<comment type="cofactor">
    <cofactor evidence="1">
        <name>Mg(2+)</name>
        <dbReference type="ChEBI" id="CHEBI:18420"/>
    </cofactor>
</comment>
<evidence type="ECO:0000256" key="9">
    <source>
        <dbReference type="ARBA" id="ARBA00023033"/>
    </source>
</evidence>
<feature type="domain" description="AMP-binding enzyme C-terminal" evidence="15">
    <location>
        <begin position="544"/>
        <end position="620"/>
    </location>
</feature>
<dbReference type="GO" id="GO:0016405">
    <property type="term" value="F:CoA-ligase activity"/>
    <property type="evidence" value="ECO:0007669"/>
    <property type="project" value="TreeGrafter"/>
</dbReference>
<keyword evidence="11" id="KW-0455">Luminescence</keyword>
<keyword evidence="6" id="KW-0067">ATP-binding</keyword>
<organism evidence="16 17">
    <name type="scientific">Mycetomoellerius zeteki</name>
    <dbReference type="NCBI Taxonomy" id="64791"/>
    <lineage>
        <taxon>Eukaryota</taxon>
        <taxon>Metazoa</taxon>
        <taxon>Ecdysozoa</taxon>
        <taxon>Arthropoda</taxon>
        <taxon>Hexapoda</taxon>
        <taxon>Insecta</taxon>
        <taxon>Pterygota</taxon>
        <taxon>Neoptera</taxon>
        <taxon>Endopterygota</taxon>
        <taxon>Hymenoptera</taxon>
        <taxon>Apocrita</taxon>
        <taxon>Aculeata</taxon>
        <taxon>Formicoidea</taxon>
        <taxon>Formicidae</taxon>
        <taxon>Myrmicinae</taxon>
        <taxon>Mycetomoellerius</taxon>
    </lineage>
</organism>
<keyword evidence="7" id="KW-0460">Magnesium</keyword>
<evidence type="ECO:0000256" key="1">
    <source>
        <dbReference type="ARBA" id="ARBA00001946"/>
    </source>
</evidence>
<dbReference type="Gene3D" id="3.40.50.980">
    <property type="match status" value="2"/>
</dbReference>
<gene>
    <name evidence="16" type="ORF">ALC60_00493</name>
</gene>
<dbReference type="InterPro" id="IPR025110">
    <property type="entry name" value="AMP-bd_C"/>
</dbReference>
<dbReference type="CDD" id="cd05911">
    <property type="entry name" value="Firefly_Luc_like"/>
    <property type="match status" value="1"/>
</dbReference>
<evidence type="ECO:0000256" key="6">
    <source>
        <dbReference type="ARBA" id="ARBA00022840"/>
    </source>
</evidence>
<comment type="catalytic activity">
    <reaction evidence="13">
        <text>firefly D-luciferin + ATP + O2 = firefly oxyluciferin + hnu + AMP + CO2 + diphosphate</text>
        <dbReference type="Rhea" id="RHEA:10732"/>
        <dbReference type="ChEBI" id="CHEBI:15379"/>
        <dbReference type="ChEBI" id="CHEBI:16526"/>
        <dbReference type="ChEBI" id="CHEBI:16792"/>
        <dbReference type="ChEBI" id="CHEBI:30212"/>
        <dbReference type="ChEBI" id="CHEBI:30616"/>
        <dbReference type="ChEBI" id="CHEBI:33019"/>
        <dbReference type="ChEBI" id="CHEBI:58038"/>
        <dbReference type="ChEBI" id="CHEBI:456215"/>
        <dbReference type="EC" id="1.13.12.7"/>
    </reaction>
</comment>
<dbReference type="GO" id="GO:0005777">
    <property type="term" value="C:peroxisome"/>
    <property type="evidence" value="ECO:0007669"/>
    <property type="project" value="UniProtKB-SubCell"/>
</dbReference>
<dbReference type="EC" id="1.13.12.7" evidence="4"/>
<feature type="domain" description="AMP-dependent synthetase/ligase" evidence="14">
    <location>
        <begin position="129"/>
        <end position="493"/>
    </location>
</feature>
<dbReference type="FunFam" id="3.30.300.30:FF:000007">
    <property type="entry name" value="4-coumarate--CoA ligase 2"/>
    <property type="match status" value="1"/>
</dbReference>
<evidence type="ECO:0000313" key="17">
    <source>
        <dbReference type="Proteomes" id="UP000075809"/>
    </source>
</evidence>
<evidence type="ECO:0000256" key="13">
    <source>
        <dbReference type="ARBA" id="ARBA00048497"/>
    </source>
</evidence>
<sequence length="633" mass="71014">MYALTCERTQTSTVTTPRSVGNTYPGAIFTQADRAVIPRAYPPSPSHTSTRIPLEVQVFSGFLNSEYGITWIKFFTHELRHPPPPPARIGTFRSDKLNIAGKMGKIYERRLEQPTPNVSLGEVILNNLRENGDYIYAIDGSTGNQMTCRELLEKSVKLAKFLQRYGIKIGDRIAIATENRLNFLISACAISYLGAILAPYNPSYTEYEFQHILNIAKPRIVFVSERTESVLAKLLPQLSWKVELMQLDDQSLTANVRTLTDILNNEPDVNYMEYKPTDIGDTSRHPWAILYSSGTTGLPKGVTLSHKNLMAKPEYLDARSGDRMLMLLPFYHGYGIGTMMIGLISKCTMIIMSAFDQKLFLTLVQKHKVTHLPVVPPILTFLAKHPLVDRYDFRSVRELICGAAPLAKDVEAAVKTRLGIKYIRNGYGMTELSIVSGVSGRNDDNDSFENLGVGLLVPGLLSKVVDLETQETLEAGKMGEICYMGEQVMLGYWDNPEATRQTIDQDGWLHTGDIGYFDNKNRLHVIDRIKELIKYKGYQVAPSEIETVLLSHQAIKDAAVASKPDERDGEVPVAFVVKQPDTTITAQDVQEFVKQKLSHQKWLRGGVEFVDAIPKNPSGKILRRELRIMISKL</sequence>
<evidence type="ECO:0000256" key="3">
    <source>
        <dbReference type="ARBA" id="ARBA00006432"/>
    </source>
</evidence>
<evidence type="ECO:0000256" key="2">
    <source>
        <dbReference type="ARBA" id="ARBA00004275"/>
    </source>
</evidence>
<dbReference type="AlphaFoldDB" id="A0A151XJY1"/>
<dbReference type="Pfam" id="PF00501">
    <property type="entry name" value="AMP-binding"/>
    <property type="match status" value="1"/>
</dbReference>
<reference evidence="16 17" key="1">
    <citation type="submission" date="2015-09" db="EMBL/GenBank/DDBJ databases">
        <title>Trachymyrmex zeteki WGS genome.</title>
        <authorList>
            <person name="Nygaard S."/>
            <person name="Hu H."/>
            <person name="Boomsma J."/>
            <person name="Zhang G."/>
        </authorList>
    </citation>
    <scope>NUCLEOTIDE SEQUENCE [LARGE SCALE GENOMIC DNA]</scope>
    <source>
        <strain evidence="16">Tzet28-1</strain>
        <tissue evidence="16">Whole body</tissue>
    </source>
</reference>
<dbReference type="InterPro" id="IPR020845">
    <property type="entry name" value="AMP-binding_CS"/>
</dbReference>
<comment type="subcellular location">
    <subcellularLocation>
        <location evidence="2">Peroxisome</location>
    </subcellularLocation>
</comment>
<name>A0A151XJY1_9HYME</name>